<dbReference type="InterPro" id="IPR003329">
    <property type="entry name" value="Cytidylyl_trans"/>
</dbReference>
<evidence type="ECO:0000313" key="1">
    <source>
        <dbReference type="EMBL" id="ADR23757.1"/>
    </source>
</evidence>
<dbReference type="GO" id="GO:0008781">
    <property type="term" value="F:N-acylneuraminate cytidylyltransferase activity"/>
    <property type="evidence" value="ECO:0007669"/>
    <property type="project" value="TreeGrafter"/>
</dbReference>
<dbReference type="KEGG" id="mtt:Ftrac_3791"/>
<protein>
    <submittedName>
        <fullName evidence="1">Acylneuraminate cytidylyltransferase</fullName>
    </submittedName>
</protein>
<dbReference type="eggNOG" id="COG3980">
    <property type="taxonomic scope" value="Bacteria"/>
</dbReference>
<reference evidence="1 2" key="1">
    <citation type="journal article" date="2011" name="Stand. Genomic Sci.">
        <title>Complete genome sequence of Marivirga tractuosa type strain (H-43).</title>
        <authorList>
            <person name="Pagani I."/>
            <person name="Chertkov O."/>
            <person name="Lapidus A."/>
            <person name="Lucas S."/>
            <person name="Del Rio T.G."/>
            <person name="Tice H."/>
            <person name="Copeland A."/>
            <person name="Cheng J.F."/>
            <person name="Nolan M."/>
            <person name="Saunders E."/>
            <person name="Pitluck S."/>
            <person name="Held B."/>
            <person name="Goodwin L."/>
            <person name="Liolios K."/>
            <person name="Ovchinikova G."/>
            <person name="Ivanova N."/>
            <person name="Mavromatis K."/>
            <person name="Pati A."/>
            <person name="Chen A."/>
            <person name="Palaniappan K."/>
            <person name="Land M."/>
            <person name="Hauser L."/>
            <person name="Jeffries C.D."/>
            <person name="Detter J.C."/>
            <person name="Han C."/>
            <person name="Tapia R."/>
            <person name="Ngatchou-Djao O.D."/>
            <person name="Rohde M."/>
            <person name="Goker M."/>
            <person name="Spring S."/>
            <person name="Sikorski J."/>
            <person name="Woyke T."/>
            <person name="Bristow J."/>
            <person name="Eisen J.A."/>
            <person name="Markowitz V."/>
            <person name="Hugenholtz P."/>
            <person name="Klenk H.P."/>
            <person name="Kyrpides N.C."/>
        </authorList>
    </citation>
    <scope>NUCLEOTIDE SEQUENCE [LARGE SCALE GENOMIC DNA]</scope>
    <source>
        <strain evidence="2">ATCC 23168 / DSM 4126 / NBRC 15989 / NCIMB 1408 / VKM B-1430 / H-43</strain>
    </source>
</reference>
<evidence type="ECO:0000313" key="2">
    <source>
        <dbReference type="Proteomes" id="UP000008720"/>
    </source>
</evidence>
<keyword evidence="2" id="KW-1185">Reference proteome</keyword>
<dbReference type="AlphaFoldDB" id="E4TRA5"/>
<organism evidence="1 2">
    <name type="scientific">Marivirga tractuosa (strain ATCC 23168 / DSM 4126 / NBRC 15989 / NCIMB 1408 / VKM B-1430 / H-43)</name>
    <name type="common">Microscilla tractuosa</name>
    <name type="synonym">Flexibacter tractuosus</name>
    <dbReference type="NCBI Taxonomy" id="643867"/>
    <lineage>
        <taxon>Bacteria</taxon>
        <taxon>Pseudomonadati</taxon>
        <taxon>Bacteroidota</taxon>
        <taxon>Cytophagia</taxon>
        <taxon>Cytophagales</taxon>
        <taxon>Marivirgaceae</taxon>
        <taxon>Marivirga</taxon>
    </lineage>
</organism>
<sequence length="543" mass="61549">MEILVIIPARGGSKGIPRKNLRPLNGRPLISYSIANALSSHYKPDVYVSTDDEEIAFVAEKYGAKIHHRDASLAVDATTLDPVIYDAFQKISSHESKDYDLIVTLQPTSPLLSRKSLDSAIEGMIGKPEIETTISVVNDTHLTWKENDEGGYLPNYKARVNRQQLPQIFKETGSFFISRRDVVQPHSRIGEKVDLFELPANEAIDIDNFEDWSVSEYLLRRKTILFCISGYSEIGLGHVYNCLLLASEILDHKVVFLVDKKSDLAYEKIKSYNYPVYIQQENESLLEAINALSPDVVINDRLDTEQAYVKSLKTNNYKVINFEDLGAGAHEADLVINAIYPESIQLNNHYFGAQYFCAREEFFLHPEKEISQEVKNVLISFGGTDPNNLTQKVLDCIYEFCQSNSIKIVVVLGLGYGHNLNQEDYSGVEFYHNVKSISEFMFSADIAFSSAGRTVYELALLGTPSIIMGQNEREMTHFFASKENGFLHLGLGENVDNESIQQSFVKLYDDQHLRQEMNQKMLKNNIKEGKKNVLKLIRELINN</sequence>
<dbReference type="STRING" id="643867.Ftrac_3791"/>
<dbReference type="InterPro" id="IPR029044">
    <property type="entry name" value="Nucleotide-diphossugar_trans"/>
</dbReference>
<dbReference type="SUPFAM" id="SSF53756">
    <property type="entry name" value="UDP-Glycosyltransferase/glycogen phosphorylase"/>
    <property type="match status" value="1"/>
</dbReference>
<dbReference type="PANTHER" id="PTHR21485:SF3">
    <property type="entry name" value="N-ACYLNEURAMINATE CYTIDYLYLTRANSFERASE"/>
    <property type="match status" value="1"/>
</dbReference>
<dbReference type="eggNOG" id="COG1083">
    <property type="taxonomic scope" value="Bacteria"/>
</dbReference>
<keyword evidence="1" id="KW-0808">Transferase</keyword>
<dbReference type="Gene3D" id="3.40.50.2000">
    <property type="entry name" value="Glycogen Phosphorylase B"/>
    <property type="match status" value="1"/>
</dbReference>
<dbReference type="InterPro" id="IPR050793">
    <property type="entry name" value="CMP-NeuNAc_synthase"/>
</dbReference>
<dbReference type="OrthoDB" id="9805604at2"/>
<gene>
    <name evidence="1" type="ordered locus">Ftrac_3791</name>
</gene>
<dbReference type="RefSeq" id="WP_013455899.1">
    <property type="nucleotide sequence ID" value="NC_014759.1"/>
</dbReference>
<dbReference type="Gene3D" id="3.90.550.10">
    <property type="entry name" value="Spore Coat Polysaccharide Biosynthesis Protein SpsA, Chain A"/>
    <property type="match status" value="1"/>
</dbReference>
<dbReference type="Pfam" id="PF02348">
    <property type="entry name" value="CTP_transf_3"/>
    <property type="match status" value="1"/>
</dbReference>
<dbReference type="Proteomes" id="UP000008720">
    <property type="component" value="Chromosome"/>
</dbReference>
<proteinExistence type="predicted"/>
<dbReference type="HOGENOM" id="CLU_503149_0_0_10"/>
<dbReference type="SUPFAM" id="SSF53448">
    <property type="entry name" value="Nucleotide-diphospho-sugar transferases"/>
    <property type="match status" value="1"/>
</dbReference>
<keyword evidence="1" id="KW-0548">Nucleotidyltransferase</keyword>
<dbReference type="CDD" id="cd02513">
    <property type="entry name" value="CMP-NeuAc_Synthase"/>
    <property type="match status" value="1"/>
</dbReference>
<name>E4TRA5_MARTH</name>
<dbReference type="Gene3D" id="3.40.50.11190">
    <property type="match status" value="1"/>
</dbReference>
<dbReference type="EMBL" id="CP002349">
    <property type="protein sequence ID" value="ADR23757.1"/>
    <property type="molecule type" value="Genomic_DNA"/>
</dbReference>
<dbReference type="PANTHER" id="PTHR21485">
    <property type="entry name" value="HAD SUPERFAMILY MEMBERS CMAS AND KDSC"/>
    <property type="match status" value="1"/>
</dbReference>
<accession>E4TRA5</accession>